<gene>
    <name evidence="2" type="ORF">Vafri_16028</name>
</gene>
<feature type="compositionally biased region" description="Basic and acidic residues" evidence="1">
    <location>
        <begin position="44"/>
        <end position="56"/>
    </location>
</feature>
<sequence>MTAETAAPEITGGSSQGVSERVHQLPLHNAPSMHDLLALKRQRRSLDEDAATEPRQEIILGQQEPDATSNPRPPSDMQISTIDAMQTESVQALPQMAPFLTLPTFTTPVLPAVPGEPMSGYFQRLGKISGVSELIRTTSLERDGIYLHKRPIRAPNGASPLAVCGSVLHHVTVLVRQGPLLHTLDFGPANGADVTANILEDAKPKKVLATVPAADAAAITAEEGELSYMYLGPPKCDIDHPLVQQLIAFAESRPYNALRNNCIHFADTLVRVLTAGAVRSAPLLYDMSCGSIPVVDNPMLLMMQLMLRMPWFSVVDGSPLAAAFLERCRQEAAAAGAAESQFEVGEEEQLLPPAGGLRKTQIHNFHIRSGSGSGSGSGSSQAVKDAERSSDPVAVEAQEVPNNNNNNNNNEKAQQRKCGDAEMDDEGAQVPSERQQLRGRDKPEEKEDLKHQLRDRDVVSELRVQSSEEERREEQENDHALCVVVEPVRA</sequence>
<name>A0A8J4BH85_9CHLO</name>
<dbReference type="AlphaFoldDB" id="A0A8J4BH85"/>
<comment type="caution">
    <text evidence="2">The sequence shown here is derived from an EMBL/GenBank/DDBJ whole genome shotgun (WGS) entry which is preliminary data.</text>
</comment>
<feature type="region of interest" description="Disordered" evidence="1">
    <location>
        <begin position="1"/>
        <end position="75"/>
    </location>
</feature>
<dbReference type="EMBL" id="BNCO01000046">
    <property type="protein sequence ID" value="GIL61589.1"/>
    <property type="molecule type" value="Genomic_DNA"/>
</dbReference>
<protein>
    <recommendedName>
        <fullName evidence="4">PPPDE domain-containing protein</fullName>
    </recommendedName>
</protein>
<dbReference type="Proteomes" id="UP000747399">
    <property type="component" value="Unassembled WGS sequence"/>
</dbReference>
<evidence type="ECO:0000313" key="2">
    <source>
        <dbReference type="EMBL" id="GIL61589.1"/>
    </source>
</evidence>
<proteinExistence type="predicted"/>
<feature type="region of interest" description="Disordered" evidence="1">
    <location>
        <begin position="366"/>
        <end position="490"/>
    </location>
</feature>
<evidence type="ECO:0000256" key="1">
    <source>
        <dbReference type="SAM" id="MobiDB-lite"/>
    </source>
</evidence>
<keyword evidence="3" id="KW-1185">Reference proteome</keyword>
<accession>A0A8J4BH85</accession>
<evidence type="ECO:0000313" key="3">
    <source>
        <dbReference type="Proteomes" id="UP000747399"/>
    </source>
</evidence>
<feature type="compositionally biased region" description="Basic and acidic residues" evidence="1">
    <location>
        <begin position="435"/>
        <end position="479"/>
    </location>
</feature>
<reference evidence="2" key="1">
    <citation type="journal article" date="2021" name="Proc. Natl. Acad. Sci. U.S.A.">
        <title>Three genomes in the algal genus Volvox reveal the fate of a haploid sex-determining region after a transition to homothallism.</title>
        <authorList>
            <person name="Yamamoto K."/>
            <person name="Hamaji T."/>
            <person name="Kawai-Toyooka H."/>
            <person name="Matsuzaki R."/>
            <person name="Takahashi F."/>
            <person name="Nishimura Y."/>
            <person name="Kawachi M."/>
            <person name="Noguchi H."/>
            <person name="Minakuchi Y."/>
            <person name="Umen J.G."/>
            <person name="Toyoda A."/>
            <person name="Nozaki H."/>
        </authorList>
    </citation>
    <scope>NUCLEOTIDE SEQUENCE</scope>
    <source>
        <strain evidence="2">NIES-3780</strain>
    </source>
</reference>
<evidence type="ECO:0008006" key="4">
    <source>
        <dbReference type="Google" id="ProtNLM"/>
    </source>
</evidence>
<organism evidence="2 3">
    <name type="scientific">Volvox africanus</name>
    <dbReference type="NCBI Taxonomy" id="51714"/>
    <lineage>
        <taxon>Eukaryota</taxon>
        <taxon>Viridiplantae</taxon>
        <taxon>Chlorophyta</taxon>
        <taxon>core chlorophytes</taxon>
        <taxon>Chlorophyceae</taxon>
        <taxon>CS clade</taxon>
        <taxon>Chlamydomonadales</taxon>
        <taxon>Volvocaceae</taxon>
        <taxon>Volvox</taxon>
    </lineage>
</organism>